<proteinExistence type="predicted"/>
<name>A0A9W6U5N8_9STRA</name>
<organism evidence="1 2">
    <name type="scientific">Phytophthora fragariaefolia</name>
    <dbReference type="NCBI Taxonomy" id="1490495"/>
    <lineage>
        <taxon>Eukaryota</taxon>
        <taxon>Sar</taxon>
        <taxon>Stramenopiles</taxon>
        <taxon>Oomycota</taxon>
        <taxon>Peronosporomycetes</taxon>
        <taxon>Peronosporales</taxon>
        <taxon>Peronosporaceae</taxon>
        <taxon>Phytophthora</taxon>
    </lineage>
</organism>
<gene>
    <name evidence="1" type="ORF">Pfra01_000476400</name>
</gene>
<dbReference type="EMBL" id="BSXT01000374">
    <property type="protein sequence ID" value="GMF25940.1"/>
    <property type="molecule type" value="Genomic_DNA"/>
</dbReference>
<dbReference type="Proteomes" id="UP001165121">
    <property type="component" value="Unassembled WGS sequence"/>
</dbReference>
<reference evidence="1" key="1">
    <citation type="submission" date="2023-04" db="EMBL/GenBank/DDBJ databases">
        <title>Phytophthora fragariaefolia NBRC 109709.</title>
        <authorList>
            <person name="Ichikawa N."/>
            <person name="Sato H."/>
            <person name="Tonouchi N."/>
        </authorList>
    </citation>
    <scope>NUCLEOTIDE SEQUENCE</scope>
    <source>
        <strain evidence="1">NBRC 109709</strain>
    </source>
</reference>
<sequence length="161" mass="16940">MLANPLKISKEFILVAKGCGKCMFRDIDTTPSPVEQRHPVYSTPAAQFSSSGTSSLLACSAITASQPPMCLPLMKTLGTVRWPVSSSSSAWMAAPSSLVSSSTTSNLASSTSSVPLTRAQYGQWVLENTSTFSWAMASCGRRFSDSAAANWIRASGAAHAP</sequence>
<evidence type="ECO:0000313" key="1">
    <source>
        <dbReference type="EMBL" id="GMF25940.1"/>
    </source>
</evidence>
<evidence type="ECO:0000313" key="2">
    <source>
        <dbReference type="Proteomes" id="UP001165121"/>
    </source>
</evidence>
<protein>
    <submittedName>
        <fullName evidence="1">Unnamed protein product</fullName>
    </submittedName>
</protein>
<accession>A0A9W6U5N8</accession>
<keyword evidence="2" id="KW-1185">Reference proteome</keyword>
<comment type="caution">
    <text evidence="1">The sequence shown here is derived from an EMBL/GenBank/DDBJ whole genome shotgun (WGS) entry which is preliminary data.</text>
</comment>
<dbReference type="AlphaFoldDB" id="A0A9W6U5N8"/>